<evidence type="ECO:0000313" key="2">
    <source>
        <dbReference type="EMBL" id="MCL9685424.1"/>
    </source>
</evidence>
<evidence type="ECO:0000256" key="1">
    <source>
        <dbReference type="SAM" id="SignalP"/>
    </source>
</evidence>
<organism evidence="2 3">
    <name type="scientific">Legionella maioricensis</name>
    <dbReference type="NCBI Taxonomy" id="2896528"/>
    <lineage>
        <taxon>Bacteria</taxon>
        <taxon>Pseudomonadati</taxon>
        <taxon>Pseudomonadota</taxon>
        <taxon>Gammaproteobacteria</taxon>
        <taxon>Legionellales</taxon>
        <taxon>Legionellaceae</taxon>
        <taxon>Legionella</taxon>
    </lineage>
</organism>
<sequence>MNLIKLTLSILITLPYHLALADVYTDQAIAKIQTCYDAADKIDPEFMKCSLDELRKYPNPLNYKCHVHTDDERKSAKGKISIIFYTPSGFMVYCIGTAGDKLIINSCATKQGKPITERDELIIQPPK</sequence>
<dbReference type="AlphaFoldDB" id="A0A9X2D328"/>
<accession>A0A9X2D328</accession>
<dbReference type="EMBL" id="JAJKBJ010000025">
    <property type="protein sequence ID" value="MCL9685424.1"/>
    <property type="molecule type" value="Genomic_DNA"/>
</dbReference>
<dbReference type="Proteomes" id="UP001139721">
    <property type="component" value="Unassembled WGS sequence"/>
</dbReference>
<dbReference type="RefSeq" id="WP_250423824.1">
    <property type="nucleotide sequence ID" value="NZ_JAJKBJ010000025.1"/>
</dbReference>
<name>A0A9X2D328_9GAMM</name>
<comment type="caution">
    <text evidence="2">The sequence shown here is derived from an EMBL/GenBank/DDBJ whole genome shotgun (WGS) entry which is preliminary data.</text>
</comment>
<gene>
    <name evidence="2" type="ORF">LOX96_15080</name>
</gene>
<protein>
    <submittedName>
        <fullName evidence="2">Uncharacterized protein</fullName>
    </submittedName>
</protein>
<reference evidence="2" key="1">
    <citation type="submission" date="2021-11" db="EMBL/GenBank/DDBJ databases">
        <title>Legionella maioricencis sp. nov., a new species isolated from hot water samples in Mallorca.</title>
        <authorList>
            <person name="Crespi S."/>
            <person name="Drasar V."/>
            <person name="Salva-Serra F."/>
            <person name="Jaen-Luchoro D."/>
            <person name="Pineiro-Iglesias B."/>
            <person name="Aliaga F."/>
            <person name="Fernandez-Juarez V."/>
            <person name="Coll G."/>
            <person name="Moore E.R.B."/>
            <person name="Bennasar-Figueras A."/>
        </authorList>
    </citation>
    <scope>NUCLEOTIDE SEQUENCE</scope>
    <source>
        <strain evidence="2">HCPI-6</strain>
    </source>
</reference>
<keyword evidence="3" id="KW-1185">Reference proteome</keyword>
<feature type="signal peptide" evidence="1">
    <location>
        <begin position="1"/>
        <end position="21"/>
    </location>
</feature>
<feature type="chain" id="PRO_5040992088" evidence="1">
    <location>
        <begin position="22"/>
        <end position="127"/>
    </location>
</feature>
<keyword evidence="1" id="KW-0732">Signal</keyword>
<evidence type="ECO:0000313" key="3">
    <source>
        <dbReference type="Proteomes" id="UP001139721"/>
    </source>
</evidence>
<proteinExistence type="predicted"/>